<reference evidence="2" key="1">
    <citation type="submission" date="2023-11" db="EMBL/GenBank/DDBJ databases">
        <title>Scrofimicrobium hongkongense sp. nov., isolated from a patient with peritonitis.</title>
        <authorList>
            <person name="Lao H.Y."/>
            <person name="Wong A.Y.P."/>
            <person name="Ng T.L."/>
            <person name="Wong R.Y.L."/>
            <person name="Yau M.C.Y."/>
            <person name="Lam J.Y.W."/>
            <person name="Siu G.K.H."/>
        </authorList>
    </citation>
    <scope>NUCLEOTIDE SEQUENCE</scope>
    <source>
        <strain evidence="2">R131</strain>
    </source>
</reference>
<dbReference type="Pfam" id="PF07510">
    <property type="entry name" value="GmrSD_C"/>
    <property type="match status" value="1"/>
</dbReference>
<organism evidence="2">
    <name type="scientific">Scrofimicrobium appendicitidis</name>
    <dbReference type="NCBI Taxonomy" id="3079930"/>
    <lineage>
        <taxon>Bacteria</taxon>
        <taxon>Bacillati</taxon>
        <taxon>Actinomycetota</taxon>
        <taxon>Actinomycetes</taxon>
        <taxon>Actinomycetales</taxon>
        <taxon>Actinomycetaceae</taxon>
        <taxon>Scrofimicrobium</taxon>
    </lineage>
</organism>
<keyword evidence="2" id="KW-0540">Nuclease</keyword>
<name>A0AAU7V7I5_9ACTO</name>
<proteinExistence type="predicted"/>
<gene>
    <name evidence="2" type="ORF">SAC06_09990</name>
</gene>
<dbReference type="PANTHER" id="PTHR24094">
    <property type="entry name" value="SECRETED PROTEIN"/>
    <property type="match status" value="1"/>
</dbReference>
<dbReference type="InterPro" id="IPR011089">
    <property type="entry name" value="GmrSD_C"/>
</dbReference>
<dbReference type="PANTHER" id="PTHR24094:SF15">
    <property type="entry name" value="AMP-DEPENDENT SYNTHETASE_LIGASE DOMAIN-CONTAINING PROTEIN-RELATED"/>
    <property type="match status" value="1"/>
</dbReference>
<dbReference type="RefSeq" id="WP_350258154.1">
    <property type="nucleotide sequence ID" value="NZ_CP138335.1"/>
</dbReference>
<accession>A0AAU7V7I5</accession>
<dbReference type="AlphaFoldDB" id="A0AAU7V7I5"/>
<dbReference type="GO" id="GO:0004519">
    <property type="term" value="F:endonuclease activity"/>
    <property type="evidence" value="ECO:0007669"/>
    <property type="project" value="UniProtKB-KW"/>
</dbReference>
<evidence type="ECO:0000313" key="2">
    <source>
        <dbReference type="EMBL" id="XBW07954.1"/>
    </source>
</evidence>
<evidence type="ECO:0000259" key="1">
    <source>
        <dbReference type="Pfam" id="PF07510"/>
    </source>
</evidence>
<dbReference type="EMBL" id="CP138335">
    <property type="protein sequence ID" value="XBW07954.1"/>
    <property type="molecule type" value="Genomic_DNA"/>
</dbReference>
<dbReference type="KEGG" id="sapp:SAC06_09990"/>
<keyword evidence="2" id="KW-0255">Endonuclease</keyword>
<protein>
    <submittedName>
        <fullName evidence="2">HNH endonuclease family protein</fullName>
    </submittedName>
</protein>
<keyword evidence="2" id="KW-0378">Hydrolase</keyword>
<sequence length="243" mass="26643">MKKRRLLLPGLVLGLVLLLVALWWGRGGLDLPDADGQPDGRSAAEILAGREDTALAEALLALPTSAKLAAPYDRDQFGARWADVDRNGCDTRNDILARDLTEVRWREGTHDCVVERGTLADPYTGQQIRFQRGEKTSPAVQIDHVVALANAWESGADRWSDEQREQFANDPLNLLAVDGPANQQKGAASADRWLPPNPFFHCEYAARQVAVKQKWDLAVTEAERSALARILVSCEAPAAKGLD</sequence>
<feature type="domain" description="GmrSD restriction endonucleases C-terminal" evidence="1">
    <location>
        <begin position="90"/>
        <end position="229"/>
    </location>
</feature>